<feature type="domain" description="Tryptophan synthase beta chain-like PALP" evidence="5">
    <location>
        <begin position="12"/>
        <end position="236"/>
    </location>
</feature>
<evidence type="ECO:0000256" key="1">
    <source>
        <dbReference type="ARBA" id="ARBA00001933"/>
    </source>
</evidence>
<evidence type="ECO:0000259" key="5">
    <source>
        <dbReference type="Pfam" id="PF00291"/>
    </source>
</evidence>
<proteinExistence type="inferred from homology"/>
<dbReference type="PIRSF" id="PIRSF006278">
    <property type="entry name" value="ACCD_DCysDesulf"/>
    <property type="match status" value="1"/>
</dbReference>
<comment type="similarity">
    <text evidence="2">Belongs to the ACC deaminase/D-cysteine desulfhydrase family.</text>
</comment>
<dbReference type="PANTHER" id="PTHR43780">
    <property type="entry name" value="1-AMINOCYCLOPROPANE-1-CARBOXYLATE DEAMINASE-RELATED"/>
    <property type="match status" value="1"/>
</dbReference>
<evidence type="ECO:0000313" key="7">
    <source>
        <dbReference type="Proteomes" id="UP000619743"/>
    </source>
</evidence>
<dbReference type="InterPro" id="IPR036052">
    <property type="entry name" value="TrpB-like_PALP_sf"/>
</dbReference>
<accession>A0A8J2U6U5</accession>
<evidence type="ECO:0000256" key="3">
    <source>
        <dbReference type="ARBA" id="ARBA00022898"/>
    </source>
</evidence>
<name>A0A8J2U6U5_9GAMM</name>
<evidence type="ECO:0000256" key="4">
    <source>
        <dbReference type="PIRSR" id="PIRSR006278-1"/>
    </source>
</evidence>
<dbReference type="InterPro" id="IPR001926">
    <property type="entry name" value="TrpB-like_PALP"/>
</dbReference>
<dbReference type="EMBL" id="BMDX01000014">
    <property type="protein sequence ID" value="GGA82816.1"/>
    <property type="molecule type" value="Genomic_DNA"/>
</dbReference>
<dbReference type="Pfam" id="PF00291">
    <property type="entry name" value="PALP"/>
    <property type="match status" value="1"/>
</dbReference>
<comment type="cofactor">
    <cofactor evidence="1">
        <name>pyridoxal 5'-phosphate</name>
        <dbReference type="ChEBI" id="CHEBI:597326"/>
    </cofactor>
</comment>
<evidence type="ECO:0000313" key="6">
    <source>
        <dbReference type="EMBL" id="GGA82816.1"/>
    </source>
</evidence>
<keyword evidence="7" id="KW-1185">Reference proteome</keyword>
<dbReference type="Gene3D" id="3.40.50.1100">
    <property type="match status" value="2"/>
</dbReference>
<dbReference type="InterPro" id="IPR027278">
    <property type="entry name" value="ACCD_DCysDesulf"/>
</dbReference>
<organism evidence="6 7">
    <name type="scientific">Neiella marina</name>
    <dbReference type="NCBI Taxonomy" id="508461"/>
    <lineage>
        <taxon>Bacteria</taxon>
        <taxon>Pseudomonadati</taxon>
        <taxon>Pseudomonadota</taxon>
        <taxon>Gammaproteobacteria</taxon>
        <taxon>Alteromonadales</taxon>
        <taxon>Echinimonadaceae</taxon>
        <taxon>Neiella</taxon>
    </lineage>
</organism>
<dbReference type="SUPFAM" id="SSF53686">
    <property type="entry name" value="Tryptophan synthase beta subunit-like PLP-dependent enzymes"/>
    <property type="match status" value="1"/>
</dbReference>
<comment type="caution">
    <text evidence="6">The sequence shown here is derived from an EMBL/GenBank/DDBJ whole genome shotgun (WGS) entry which is preliminary data.</text>
</comment>
<gene>
    <name evidence="6" type="ORF">GCM10011369_26010</name>
</gene>
<evidence type="ECO:0000256" key="2">
    <source>
        <dbReference type="ARBA" id="ARBA00008639"/>
    </source>
</evidence>
<protein>
    <submittedName>
        <fullName evidence="6">1-aminocyclopropane-1-carboxylate deaminase</fullName>
    </submittedName>
</protein>
<dbReference type="Proteomes" id="UP000619743">
    <property type="component" value="Unassembled WGS sequence"/>
</dbReference>
<keyword evidence="3" id="KW-0663">Pyridoxal phosphate</keyword>
<feature type="active site" description="Nucleophile" evidence="4">
    <location>
        <position position="16"/>
    </location>
</feature>
<dbReference type="GO" id="GO:0019148">
    <property type="term" value="F:D-cysteine desulfhydrase activity"/>
    <property type="evidence" value="ECO:0007669"/>
    <property type="project" value="TreeGrafter"/>
</dbReference>
<reference evidence="7" key="1">
    <citation type="journal article" date="2019" name="Int. J. Syst. Evol. Microbiol.">
        <title>The Global Catalogue of Microorganisms (GCM) 10K type strain sequencing project: providing services to taxonomists for standard genome sequencing and annotation.</title>
        <authorList>
            <consortium name="The Broad Institute Genomics Platform"/>
            <consortium name="The Broad Institute Genome Sequencing Center for Infectious Disease"/>
            <person name="Wu L."/>
            <person name="Ma J."/>
        </authorList>
    </citation>
    <scope>NUCLEOTIDE SEQUENCE [LARGE SCALE GENOMIC DNA]</scope>
    <source>
        <strain evidence="7">CGMCC 1.10130</strain>
    </source>
</reference>
<dbReference type="PANTHER" id="PTHR43780:SF2">
    <property type="entry name" value="1-AMINOCYCLOPROPANE-1-CARBOXYLATE DEAMINASE-RELATED"/>
    <property type="match status" value="1"/>
</dbReference>
<dbReference type="PROSITE" id="PS51257">
    <property type="entry name" value="PROKAR_LIPOPROTEIN"/>
    <property type="match status" value="1"/>
</dbReference>
<dbReference type="AlphaFoldDB" id="A0A8J2U6U5"/>
<sequence length="260" mass="28620">MTAGYRGITSFGGAHSNHAHALAFACQQLQLECRLIIRGLEASPNTSKTLQDCTHWGAELVPISRQDYRDRHHHSAQQRWLKANHALIPEGGSGAQALQGMAEVLDDRTQSYQYIATAVGSGGTAAGLSLGLSAAQRLLLVPAVRDRQLPHRIDQLLNLAQDMPRHSVSMCWLTGYEWGGFARLPVELQQFVAAFYRHTQVLLDPVYTAKLCFALVEEIRQGRLPGNGSVLMYHSGGIQGWRGMTAKLIPEMQDCLATLH</sequence>